<reference evidence="1" key="1">
    <citation type="submission" date="2020-07" db="EMBL/GenBank/DDBJ databases">
        <title>Huge and variable diversity of episymbiotic CPR bacteria and DPANN archaea in groundwater ecosystems.</title>
        <authorList>
            <person name="He C.Y."/>
            <person name="Keren R."/>
            <person name="Whittaker M."/>
            <person name="Farag I.F."/>
            <person name="Doudna J."/>
            <person name="Cate J.H.D."/>
            <person name="Banfield J.F."/>
        </authorList>
    </citation>
    <scope>NUCLEOTIDE SEQUENCE</scope>
    <source>
        <strain evidence="1">NC_groundwater_1664_Pr3_B-0.1um_52_9</strain>
    </source>
</reference>
<sequence>MAAKREIRAREIVSDIAAGIGDGELMDKYRLTFRGLQSVFRKLADSNLVDPEVLQARIVPQLNGETSIVIRSPRKDIYMPLTVQDAANPDLLGIVTNITERGLAVKGMSAAIDEVKKLAIKPEKYFQLRSFSLRAKCRWVKPSNGAEETLAGFETIAITQRDLQKLRNLIETLDYMYR</sequence>
<dbReference type="Proteomes" id="UP000807825">
    <property type="component" value="Unassembled WGS sequence"/>
</dbReference>
<dbReference type="AlphaFoldDB" id="A0A9D6Z586"/>
<accession>A0A9D6Z586</accession>
<proteinExistence type="predicted"/>
<organism evidence="1 2">
    <name type="scientific">Desulfomonile tiedjei</name>
    <dbReference type="NCBI Taxonomy" id="2358"/>
    <lineage>
        <taxon>Bacteria</taxon>
        <taxon>Pseudomonadati</taxon>
        <taxon>Thermodesulfobacteriota</taxon>
        <taxon>Desulfomonilia</taxon>
        <taxon>Desulfomonilales</taxon>
        <taxon>Desulfomonilaceae</taxon>
        <taxon>Desulfomonile</taxon>
    </lineage>
</organism>
<evidence type="ECO:0000313" key="2">
    <source>
        <dbReference type="Proteomes" id="UP000807825"/>
    </source>
</evidence>
<name>A0A9D6Z586_9BACT</name>
<comment type="caution">
    <text evidence="1">The sequence shown here is derived from an EMBL/GenBank/DDBJ whole genome shotgun (WGS) entry which is preliminary data.</text>
</comment>
<gene>
    <name evidence="1" type="ORF">HY912_19660</name>
</gene>
<protein>
    <submittedName>
        <fullName evidence="1">PilZ domain-containing protein</fullName>
    </submittedName>
</protein>
<evidence type="ECO:0000313" key="1">
    <source>
        <dbReference type="EMBL" id="MBI5251715.1"/>
    </source>
</evidence>
<dbReference type="EMBL" id="JACRDE010000511">
    <property type="protein sequence ID" value="MBI5251715.1"/>
    <property type="molecule type" value="Genomic_DNA"/>
</dbReference>